<protein>
    <submittedName>
        <fullName evidence="1">Uncharacterized protein</fullName>
    </submittedName>
</protein>
<dbReference type="Proteomes" id="UP000287033">
    <property type="component" value="Unassembled WGS sequence"/>
</dbReference>
<organism evidence="1 2">
    <name type="scientific">Chiloscyllium punctatum</name>
    <name type="common">Brownbanded bambooshark</name>
    <name type="synonym">Hemiscyllium punctatum</name>
    <dbReference type="NCBI Taxonomy" id="137246"/>
    <lineage>
        <taxon>Eukaryota</taxon>
        <taxon>Metazoa</taxon>
        <taxon>Chordata</taxon>
        <taxon>Craniata</taxon>
        <taxon>Vertebrata</taxon>
        <taxon>Chondrichthyes</taxon>
        <taxon>Elasmobranchii</taxon>
        <taxon>Galeomorphii</taxon>
        <taxon>Galeoidea</taxon>
        <taxon>Orectolobiformes</taxon>
        <taxon>Hemiscylliidae</taxon>
        <taxon>Chiloscyllium</taxon>
    </lineage>
</organism>
<sequence>MGDAYFDLAPWGSSQPEASDPSLWLTVVKASRARRPGGGRSRNRAFEGCAAYPTPTRLLPGKPRQRFWVSLSLLGKTGTAVIF</sequence>
<dbReference type="EMBL" id="BEZZ01086800">
    <property type="protein sequence ID" value="GCC42602.1"/>
    <property type="molecule type" value="Genomic_DNA"/>
</dbReference>
<comment type="caution">
    <text evidence="1">The sequence shown here is derived from an EMBL/GenBank/DDBJ whole genome shotgun (WGS) entry which is preliminary data.</text>
</comment>
<name>A0A401TIX5_CHIPU</name>
<gene>
    <name evidence="1" type="ORF">chiPu_0026762</name>
</gene>
<proteinExistence type="predicted"/>
<keyword evidence="2" id="KW-1185">Reference proteome</keyword>
<evidence type="ECO:0000313" key="2">
    <source>
        <dbReference type="Proteomes" id="UP000287033"/>
    </source>
</evidence>
<reference evidence="1 2" key="1">
    <citation type="journal article" date="2018" name="Nat. Ecol. Evol.">
        <title>Shark genomes provide insights into elasmobranch evolution and the origin of vertebrates.</title>
        <authorList>
            <person name="Hara Y"/>
            <person name="Yamaguchi K"/>
            <person name="Onimaru K"/>
            <person name="Kadota M"/>
            <person name="Koyanagi M"/>
            <person name="Keeley SD"/>
            <person name="Tatsumi K"/>
            <person name="Tanaka K"/>
            <person name="Motone F"/>
            <person name="Kageyama Y"/>
            <person name="Nozu R"/>
            <person name="Adachi N"/>
            <person name="Nishimura O"/>
            <person name="Nakagawa R"/>
            <person name="Tanegashima C"/>
            <person name="Kiyatake I"/>
            <person name="Matsumoto R"/>
            <person name="Murakumo K"/>
            <person name="Nishida K"/>
            <person name="Terakita A"/>
            <person name="Kuratani S"/>
            <person name="Sato K"/>
            <person name="Hyodo S Kuraku.S."/>
        </authorList>
    </citation>
    <scope>NUCLEOTIDE SEQUENCE [LARGE SCALE GENOMIC DNA]</scope>
</reference>
<accession>A0A401TIX5</accession>
<dbReference type="AlphaFoldDB" id="A0A401TIX5"/>
<evidence type="ECO:0000313" key="1">
    <source>
        <dbReference type="EMBL" id="GCC42602.1"/>
    </source>
</evidence>